<comment type="caution">
    <text evidence="2">The sequence shown here is derived from an EMBL/GenBank/DDBJ whole genome shotgun (WGS) entry which is preliminary data.</text>
</comment>
<reference evidence="2" key="1">
    <citation type="journal article" date="2021" name="Nat. Commun.">
        <title>Genetic determinants of endophytism in the Arabidopsis root mycobiome.</title>
        <authorList>
            <person name="Mesny F."/>
            <person name="Miyauchi S."/>
            <person name="Thiergart T."/>
            <person name="Pickel B."/>
            <person name="Atanasova L."/>
            <person name="Karlsson M."/>
            <person name="Huettel B."/>
            <person name="Barry K.W."/>
            <person name="Haridas S."/>
            <person name="Chen C."/>
            <person name="Bauer D."/>
            <person name="Andreopoulos W."/>
            <person name="Pangilinan J."/>
            <person name="LaButti K."/>
            <person name="Riley R."/>
            <person name="Lipzen A."/>
            <person name="Clum A."/>
            <person name="Drula E."/>
            <person name="Henrissat B."/>
            <person name="Kohler A."/>
            <person name="Grigoriev I.V."/>
            <person name="Martin F.M."/>
            <person name="Hacquard S."/>
        </authorList>
    </citation>
    <scope>NUCLEOTIDE SEQUENCE</scope>
    <source>
        <strain evidence="2">MPI-CAGE-CH-0235</strain>
    </source>
</reference>
<feature type="transmembrane region" description="Helical" evidence="1">
    <location>
        <begin position="89"/>
        <end position="108"/>
    </location>
</feature>
<keyword evidence="1" id="KW-0812">Transmembrane</keyword>
<evidence type="ECO:0000313" key="2">
    <source>
        <dbReference type="EMBL" id="KAH7316801.1"/>
    </source>
</evidence>
<accession>A0A8K0WR42</accession>
<evidence type="ECO:0000256" key="1">
    <source>
        <dbReference type="SAM" id="Phobius"/>
    </source>
</evidence>
<evidence type="ECO:0000313" key="3">
    <source>
        <dbReference type="Proteomes" id="UP000813444"/>
    </source>
</evidence>
<sequence>MMPREPAPTCLGLGSRHINNHHQIFILDSQPLLPWFGREDRDAGSIQALRLLRSPCAYVCMYVCMYMQMPFQQTSSSLPRHVPLGRYGHWFFGVVGVNFFLSCSGLLINRCFCSTRACGLLLVPWRRDARVPGVC</sequence>
<dbReference type="AlphaFoldDB" id="A0A8K0WR42"/>
<feature type="transmembrane region" description="Helical" evidence="1">
    <location>
        <begin position="51"/>
        <end position="69"/>
    </location>
</feature>
<organism evidence="2 3">
    <name type="scientific">Stachybotrys elegans</name>
    <dbReference type="NCBI Taxonomy" id="80388"/>
    <lineage>
        <taxon>Eukaryota</taxon>
        <taxon>Fungi</taxon>
        <taxon>Dikarya</taxon>
        <taxon>Ascomycota</taxon>
        <taxon>Pezizomycotina</taxon>
        <taxon>Sordariomycetes</taxon>
        <taxon>Hypocreomycetidae</taxon>
        <taxon>Hypocreales</taxon>
        <taxon>Stachybotryaceae</taxon>
        <taxon>Stachybotrys</taxon>
    </lineage>
</organism>
<gene>
    <name evidence="2" type="ORF">B0I35DRAFT_263859</name>
</gene>
<dbReference type="Proteomes" id="UP000813444">
    <property type="component" value="Unassembled WGS sequence"/>
</dbReference>
<keyword evidence="3" id="KW-1185">Reference proteome</keyword>
<keyword evidence="1" id="KW-0472">Membrane</keyword>
<dbReference type="EMBL" id="JAGPNK010000008">
    <property type="protein sequence ID" value="KAH7316801.1"/>
    <property type="molecule type" value="Genomic_DNA"/>
</dbReference>
<proteinExistence type="predicted"/>
<keyword evidence="1" id="KW-1133">Transmembrane helix</keyword>
<protein>
    <submittedName>
        <fullName evidence="2">Uncharacterized protein</fullName>
    </submittedName>
</protein>
<name>A0A8K0WR42_9HYPO</name>